<dbReference type="PANTHER" id="PTHR16214:SF3">
    <property type="entry name" value="TRANSMEMBRANE PROTEIN 260"/>
    <property type="match status" value="1"/>
</dbReference>
<sequence length="967" mass="106714">MSGKQLDRLVAAGVFVYALVLYLASMAETSPFWDSGEFIAISYGLQVSHPPGAPFYMIVGRFFAMFAPLFSAFSPEPVAFAVNLVSVLSSALTVLLTHIVIVRLSRVWLGTPETWSGWQRTAANVGGAIGALTFAATDSFWFNAVEAEVYGMSMLFTAAVVWLALVWRERTREEEASIRARGDHPFGLHADRLLVAIAYLFGLAIGVHLLNVLALFFVALIVYFEKVERAEWTAGKNTLMMLATGLVASVIFVAIYPGVVQWLPTMAAAVGSPLFFLFFVVAVLAAAVWWTQKNHKPIANLIALSATVVIIGYSSYAVIFIRSGADPPIDENDPETADAIVSYLKREQFGSTPLLKGYTYEPSSGMVGYVADASGQLREAPEVTFPRRHSMDPNHINVYREYSSDMDYFIRYQLGHMFGRYFMWQFTGKAADTQDASWIAFPWQKSDAAGLTPSERAGQNAYWGLPLLLGLLGLAFHTQKDWRRALAVFILFIVSGVGIIVYLNQTPMQPRERDYSYVGAFFAFSLWIGIGATGLVQLTAEALKNSAAMQKWAPLAVGALIFVAVPGWMAVENYDDHDRSGRRIATDFARNMLESTAPNAILFTNGDNDTFPLWYLQEVMGVRRDVRVVNLSLLNTQWYIKQLKNQYSRDSAPLPFTLTDAQVDGLQPVYDFPAGEYSLPVDRQRLLDETVAGRLDPASLPTEMRWNLKGRPSPISQDRSALYVADIAVLDILKANAEQGWERPIYFASTVGPDSELDLQPFFQNEGLARRVVPIQRPGVGPDGFVVPEIAQDRLSKFKFDGLADPSVYLDQNARSMADSYRRTVGSLASGLAEKGQRDEARALLARMDREIPASTVPASFASLYTLAEAYSVLGDKQGLVSTMQRAEDQALARLDAATTQSQQQTALQYIQLVQMAYITGEAFDAAAAFSNRLADKVGDPAIRQSAEQFRQQAEAMNAPPEPAAQQ</sequence>
<evidence type="ECO:0000256" key="1">
    <source>
        <dbReference type="SAM" id="Phobius"/>
    </source>
</evidence>
<dbReference type="EMBL" id="MQWB01000001">
    <property type="protein sequence ID" value="OZC03225.1"/>
    <property type="molecule type" value="Genomic_DNA"/>
</dbReference>
<feature type="transmembrane region" description="Helical" evidence="1">
    <location>
        <begin position="121"/>
        <end position="142"/>
    </location>
</feature>
<feature type="transmembrane region" description="Helical" evidence="1">
    <location>
        <begin position="80"/>
        <end position="101"/>
    </location>
</feature>
<gene>
    <name evidence="2" type="ORF">BSZ36_09710</name>
</gene>
<dbReference type="InterPro" id="IPR052724">
    <property type="entry name" value="GT117_domain-containing"/>
</dbReference>
<feature type="transmembrane region" description="Helical" evidence="1">
    <location>
        <begin position="552"/>
        <end position="571"/>
    </location>
</feature>
<dbReference type="Pfam" id="PF11028">
    <property type="entry name" value="TMEM260-like"/>
    <property type="match status" value="1"/>
</dbReference>
<accession>A0A259TZM1</accession>
<feature type="transmembrane region" description="Helical" evidence="1">
    <location>
        <begin position="53"/>
        <end position="73"/>
    </location>
</feature>
<keyword evidence="3" id="KW-1185">Reference proteome</keyword>
<dbReference type="RefSeq" id="WP_094548352.1">
    <property type="nucleotide sequence ID" value="NZ_MQWB01000001.1"/>
</dbReference>
<protein>
    <recommendedName>
        <fullName evidence="4">DUF2723 domain-containing protein</fullName>
    </recommendedName>
</protein>
<keyword evidence="1" id="KW-1133">Transmembrane helix</keyword>
<feature type="transmembrane region" description="Helical" evidence="1">
    <location>
        <begin position="515"/>
        <end position="540"/>
    </location>
</feature>
<evidence type="ECO:0008006" key="4">
    <source>
        <dbReference type="Google" id="ProtNLM"/>
    </source>
</evidence>
<evidence type="ECO:0000313" key="3">
    <source>
        <dbReference type="Proteomes" id="UP000216446"/>
    </source>
</evidence>
<feature type="transmembrane region" description="Helical" evidence="1">
    <location>
        <begin position="262"/>
        <end position="289"/>
    </location>
</feature>
<name>A0A259TZM1_9BACT</name>
<dbReference type="PANTHER" id="PTHR16214">
    <property type="entry name" value="TRANSMEMBRANE PROTEIN 260"/>
    <property type="match status" value="1"/>
</dbReference>
<feature type="transmembrane region" description="Helical" evidence="1">
    <location>
        <begin position="149"/>
        <end position="167"/>
    </location>
</feature>
<feature type="transmembrane region" description="Helical" evidence="1">
    <location>
        <begin position="301"/>
        <end position="321"/>
    </location>
</feature>
<feature type="transmembrane region" description="Helical" evidence="1">
    <location>
        <begin position="196"/>
        <end position="224"/>
    </location>
</feature>
<feature type="transmembrane region" description="Helical" evidence="1">
    <location>
        <begin position="461"/>
        <end position="478"/>
    </location>
</feature>
<comment type="caution">
    <text evidence="2">The sequence shown here is derived from an EMBL/GenBank/DDBJ whole genome shotgun (WGS) entry which is preliminary data.</text>
</comment>
<dbReference type="AlphaFoldDB" id="A0A259TZM1"/>
<feature type="transmembrane region" description="Helical" evidence="1">
    <location>
        <begin position="236"/>
        <end position="256"/>
    </location>
</feature>
<feature type="transmembrane region" description="Helical" evidence="1">
    <location>
        <begin position="485"/>
        <end position="503"/>
    </location>
</feature>
<dbReference type="InterPro" id="IPR021280">
    <property type="entry name" value="TMEM260-like"/>
</dbReference>
<organism evidence="2 3">
    <name type="scientific">Rubricoccus marinus</name>
    <dbReference type="NCBI Taxonomy" id="716817"/>
    <lineage>
        <taxon>Bacteria</taxon>
        <taxon>Pseudomonadati</taxon>
        <taxon>Rhodothermota</taxon>
        <taxon>Rhodothermia</taxon>
        <taxon>Rhodothermales</taxon>
        <taxon>Rubricoccaceae</taxon>
        <taxon>Rubricoccus</taxon>
    </lineage>
</organism>
<evidence type="ECO:0000313" key="2">
    <source>
        <dbReference type="EMBL" id="OZC03225.1"/>
    </source>
</evidence>
<dbReference type="InParanoid" id="A0A259TZM1"/>
<dbReference type="OrthoDB" id="9807602at2"/>
<reference evidence="2 3" key="1">
    <citation type="submission" date="2016-11" db="EMBL/GenBank/DDBJ databases">
        <title>Study of marine rhodopsin-containing bacteria.</title>
        <authorList>
            <person name="Yoshizawa S."/>
            <person name="Kumagai Y."/>
            <person name="Kogure K."/>
        </authorList>
    </citation>
    <scope>NUCLEOTIDE SEQUENCE [LARGE SCALE GENOMIC DNA]</scope>
    <source>
        <strain evidence="2 3">SG-29</strain>
    </source>
</reference>
<keyword evidence="1" id="KW-0812">Transmembrane</keyword>
<dbReference type="Proteomes" id="UP000216446">
    <property type="component" value="Unassembled WGS sequence"/>
</dbReference>
<proteinExistence type="predicted"/>
<keyword evidence="1" id="KW-0472">Membrane</keyword>